<feature type="repeat" description="WD" evidence="9">
    <location>
        <begin position="622"/>
        <end position="663"/>
    </location>
</feature>
<evidence type="ECO:0000313" key="12">
    <source>
        <dbReference type="Proteomes" id="UP000317835"/>
    </source>
</evidence>
<accession>A0A518HCB7</accession>
<proteinExistence type="predicted"/>
<keyword evidence="6" id="KW-0547">Nucleotide-binding</keyword>
<feature type="repeat" description="WD" evidence="9">
    <location>
        <begin position="1027"/>
        <end position="1068"/>
    </location>
</feature>
<dbReference type="PROSITE" id="PS00108">
    <property type="entry name" value="PROTEIN_KINASE_ST"/>
    <property type="match status" value="1"/>
</dbReference>
<keyword evidence="8" id="KW-0067">ATP-binding</keyword>
<feature type="repeat" description="WD" evidence="9">
    <location>
        <begin position="984"/>
        <end position="1025"/>
    </location>
</feature>
<evidence type="ECO:0000256" key="7">
    <source>
        <dbReference type="ARBA" id="ARBA00022777"/>
    </source>
</evidence>
<dbReference type="PRINTS" id="PR00320">
    <property type="entry name" value="GPROTEINBRPT"/>
</dbReference>
<dbReference type="GO" id="GO:0005524">
    <property type="term" value="F:ATP binding"/>
    <property type="evidence" value="ECO:0007669"/>
    <property type="project" value="UniProtKB-KW"/>
</dbReference>
<protein>
    <recommendedName>
        <fullName evidence="1">non-specific serine/threonine protein kinase</fullName>
        <ecNumber evidence="1">2.7.11.1</ecNumber>
    </recommendedName>
</protein>
<keyword evidence="4 11" id="KW-0808">Transferase</keyword>
<feature type="repeat" description="WD" evidence="9">
    <location>
        <begin position="787"/>
        <end position="828"/>
    </location>
</feature>
<evidence type="ECO:0000256" key="2">
    <source>
        <dbReference type="ARBA" id="ARBA00022527"/>
    </source>
</evidence>
<evidence type="ECO:0000256" key="6">
    <source>
        <dbReference type="ARBA" id="ARBA00022741"/>
    </source>
</evidence>
<dbReference type="Gene3D" id="1.10.510.10">
    <property type="entry name" value="Transferase(Phosphotransferase) domain 1"/>
    <property type="match status" value="1"/>
</dbReference>
<reference evidence="11 12" key="1">
    <citation type="submission" date="2019-02" db="EMBL/GenBank/DDBJ databases">
        <title>Deep-cultivation of Planctomycetes and their phenomic and genomic characterization uncovers novel biology.</title>
        <authorList>
            <person name="Wiegand S."/>
            <person name="Jogler M."/>
            <person name="Boedeker C."/>
            <person name="Pinto D."/>
            <person name="Vollmers J."/>
            <person name="Rivas-Marin E."/>
            <person name="Kohn T."/>
            <person name="Peeters S.H."/>
            <person name="Heuer A."/>
            <person name="Rast P."/>
            <person name="Oberbeckmann S."/>
            <person name="Bunk B."/>
            <person name="Jeske O."/>
            <person name="Meyerdierks A."/>
            <person name="Storesund J.E."/>
            <person name="Kallscheuer N."/>
            <person name="Luecker S."/>
            <person name="Lage O.M."/>
            <person name="Pohl T."/>
            <person name="Merkel B.J."/>
            <person name="Hornburger P."/>
            <person name="Mueller R.-W."/>
            <person name="Bruemmer F."/>
            <person name="Labrenz M."/>
            <person name="Spormann A.M."/>
            <person name="Op den Camp H."/>
            <person name="Overmann J."/>
            <person name="Amann R."/>
            <person name="Jetten M.S.M."/>
            <person name="Mascher T."/>
            <person name="Medema M.H."/>
            <person name="Devos D.P."/>
            <person name="Kaster A.-K."/>
            <person name="Ovreas L."/>
            <person name="Rohde M."/>
            <person name="Galperin M.Y."/>
            <person name="Jogler C."/>
        </authorList>
    </citation>
    <scope>NUCLEOTIDE SEQUENCE [LARGE SCALE GENOMIC DNA]</scope>
    <source>
        <strain evidence="11 12">ElP</strain>
    </source>
</reference>
<evidence type="ECO:0000259" key="10">
    <source>
        <dbReference type="PROSITE" id="PS50011"/>
    </source>
</evidence>
<evidence type="ECO:0000313" key="11">
    <source>
        <dbReference type="EMBL" id="QDV38513.1"/>
    </source>
</evidence>
<dbReference type="InterPro" id="IPR001680">
    <property type="entry name" value="WD40_rpt"/>
</dbReference>
<evidence type="ECO:0000256" key="5">
    <source>
        <dbReference type="ARBA" id="ARBA00022737"/>
    </source>
</evidence>
<name>A0A518HCB7_9BACT</name>
<evidence type="ECO:0000256" key="4">
    <source>
        <dbReference type="ARBA" id="ARBA00022679"/>
    </source>
</evidence>
<feature type="repeat" description="WD" evidence="9">
    <location>
        <begin position="457"/>
        <end position="498"/>
    </location>
</feature>
<dbReference type="Pfam" id="PF00400">
    <property type="entry name" value="WD40"/>
    <property type="match status" value="16"/>
</dbReference>
<dbReference type="AlphaFoldDB" id="A0A518HCB7"/>
<evidence type="ECO:0000256" key="8">
    <source>
        <dbReference type="ARBA" id="ARBA00022840"/>
    </source>
</evidence>
<keyword evidence="7 11" id="KW-0418">Kinase</keyword>
<dbReference type="PROSITE" id="PS50082">
    <property type="entry name" value="WD_REPEATS_2"/>
    <property type="match status" value="15"/>
</dbReference>
<dbReference type="Gene3D" id="2.130.10.10">
    <property type="entry name" value="YVTN repeat-like/Quinoprotein amine dehydrogenase"/>
    <property type="match status" value="6"/>
</dbReference>
<dbReference type="PANTHER" id="PTHR44129">
    <property type="entry name" value="WD REPEAT-CONTAINING PROTEIN POP1"/>
    <property type="match status" value="1"/>
</dbReference>
<dbReference type="InterPro" id="IPR015943">
    <property type="entry name" value="WD40/YVTN_repeat-like_dom_sf"/>
</dbReference>
<dbReference type="SUPFAM" id="SSF56112">
    <property type="entry name" value="Protein kinase-like (PK-like)"/>
    <property type="match status" value="1"/>
</dbReference>
<dbReference type="CDD" id="cd14014">
    <property type="entry name" value="STKc_PknB_like"/>
    <property type="match status" value="1"/>
</dbReference>
<keyword evidence="12" id="KW-1185">Reference proteome</keyword>
<dbReference type="Proteomes" id="UP000317835">
    <property type="component" value="Chromosome"/>
</dbReference>
<dbReference type="InterPro" id="IPR011009">
    <property type="entry name" value="Kinase-like_dom_sf"/>
</dbReference>
<keyword evidence="5" id="KW-0677">Repeat</keyword>
<dbReference type="SUPFAM" id="SSF50998">
    <property type="entry name" value="Quinoprotein alcohol dehydrogenase-like"/>
    <property type="match status" value="1"/>
</dbReference>
<keyword evidence="3 9" id="KW-0853">WD repeat</keyword>
<dbReference type="EMBL" id="CP036426">
    <property type="protein sequence ID" value="QDV38513.1"/>
    <property type="molecule type" value="Genomic_DNA"/>
</dbReference>
<dbReference type="RefSeq" id="WP_197446525.1">
    <property type="nucleotide sequence ID" value="NZ_CP036426.1"/>
</dbReference>
<dbReference type="SMART" id="SM00220">
    <property type="entry name" value="S_TKc"/>
    <property type="match status" value="1"/>
</dbReference>
<dbReference type="InterPro" id="IPR000719">
    <property type="entry name" value="Prot_kinase_dom"/>
</dbReference>
<feature type="repeat" description="WD" evidence="9">
    <location>
        <begin position="1069"/>
        <end position="1110"/>
    </location>
</feature>
<dbReference type="FunFam" id="1.10.510.10:FF:000021">
    <property type="entry name" value="Serine/threonine protein kinase"/>
    <property type="match status" value="1"/>
</dbReference>
<feature type="repeat" description="WD" evidence="9">
    <location>
        <begin position="938"/>
        <end position="979"/>
    </location>
</feature>
<feature type="repeat" description="WD" evidence="9">
    <location>
        <begin position="580"/>
        <end position="621"/>
    </location>
</feature>
<dbReference type="PROSITE" id="PS50294">
    <property type="entry name" value="WD_REPEATS_REGION"/>
    <property type="match status" value="15"/>
</dbReference>
<organism evidence="11 12">
    <name type="scientific">Tautonia plasticadhaerens</name>
    <dbReference type="NCBI Taxonomy" id="2527974"/>
    <lineage>
        <taxon>Bacteria</taxon>
        <taxon>Pseudomonadati</taxon>
        <taxon>Planctomycetota</taxon>
        <taxon>Planctomycetia</taxon>
        <taxon>Isosphaerales</taxon>
        <taxon>Isosphaeraceae</taxon>
        <taxon>Tautonia</taxon>
    </lineage>
</organism>
<keyword evidence="2" id="KW-0723">Serine/threonine-protein kinase</keyword>
<dbReference type="PROSITE" id="PS50011">
    <property type="entry name" value="PROTEIN_KINASE_DOM"/>
    <property type="match status" value="1"/>
</dbReference>
<dbReference type="GO" id="GO:0004674">
    <property type="term" value="F:protein serine/threonine kinase activity"/>
    <property type="evidence" value="ECO:0007669"/>
    <property type="project" value="UniProtKB-KW"/>
</dbReference>
<feature type="repeat" description="WD" evidence="9">
    <location>
        <begin position="663"/>
        <end position="704"/>
    </location>
</feature>
<dbReference type="KEGG" id="tpla:ElP_64680"/>
<dbReference type="PROSITE" id="PS00678">
    <property type="entry name" value="WD_REPEATS_1"/>
    <property type="match status" value="13"/>
</dbReference>
<gene>
    <name evidence="11" type="primary">pknB_23</name>
    <name evidence="11" type="ORF">ElP_64680</name>
</gene>
<evidence type="ECO:0000256" key="1">
    <source>
        <dbReference type="ARBA" id="ARBA00012513"/>
    </source>
</evidence>
<feature type="domain" description="Protein kinase" evidence="10">
    <location>
        <begin position="75"/>
        <end position="337"/>
    </location>
</feature>
<sequence length="1199" mass="127570">MSSDPTCPLWGDALSAEAPLGLCPACVRRAGPAGDTAGGLEPDAVTRSFRLSDPTAIAAGPANLAPGTVRCFGDYELLEEIARGGMGVVYRARQISLNRPVALKVIRAGHLADEGDVRRFRLEAEAAAALDHPGIVPVFEVGRHRGQDFFSMGYVAGRSLAQELAAGPLPSRRAAELLQQVAEAVAYAHGRGVLHRDLKPANILLDGRGRPRVTDFGLAKRVEGDSGLTRSGAVVGTPSYMPPEQAEGRNVEVGPAADVYGLGATLYAALTGRPPFQAATVADTLRQVVERDPVPPRRLNAAVPRDLETICLKCLEKPAERRCASAGELAADLGRWLEGRPIRARPVSPPERTWRWCRRNPVVAALSTALSLLLVAAAVGATLAAIQLRHTAEEYRRLFVRQLVDAGVRSLDRGDPLGSLPWFAEALRRDGADPDRERDHRIRLAAVLGGCPRLVQVWGHDGGVASAVYDAAGRRVVTASNDKTARVWDAVTGQLIASLRHGDAVRHAAFSPDGRRIVTASVDGRARIWDASTGDLLETLEHGTGVQHAAFSPDGRRVVTAGHDGAARIWELAIGGQPKLLRHGAMVWHATFSPDGSRVVTASNDKTARVWDADTGAPVTSPLEHDRQVRRGAFSPDGRRVVTACYDGTARVWDADTGMPLTTLVHDGIVWHAAFSPDGSRVVTASHDGTARVWDADTGMPLTSPLKHRTLALYAAFSPDGRRVVTASDDKTARVWDSDTGALRATLVHCGPVQRAAFSPDGRRVVTASDDGTARVWDVAVEMPRLTLRHGPGVWSTSFSPDGRYVVTAGEDGAARIWDAATGAHLRTLEHNSAVLHVQHAAFSPDGRYVVTAGEDGAARIWDAATGAHLRTLKHGAMVWHAAFDPDGSRVITAGGDAPVGRTINRIDRVARPATEGVAPGEGTAKVWDAATGVLIATLSHGSIVTHAAFSPDGSRVVTAGNDGTARVWDAHTGVPISRPLRHGNGEDYAVVYASFSPDGSRIATACYDGTARVWDAHTGRELLSRSLMHGRSVAVAAFSPDGTRVLTASEDGTARVWDADSGKPITPSMAHGRPVWHATFSPDGRAVVTASDDGTARVWDADTGAPLTPHLGHGRVVRHAAFSPDGSRVVTAGDDGTARIWGLRPDARPVGDLVRIARVLSGHQFQETGGLITVGPDDLRRDWLWLRARYPSQSAPVE</sequence>
<feature type="repeat" description="WD" evidence="9">
    <location>
        <begin position="498"/>
        <end position="539"/>
    </location>
</feature>
<dbReference type="InterPro" id="IPR036322">
    <property type="entry name" value="WD40_repeat_dom_sf"/>
</dbReference>
<evidence type="ECO:0000256" key="9">
    <source>
        <dbReference type="PROSITE-ProRule" id="PRU00221"/>
    </source>
</evidence>
<dbReference type="InterPro" id="IPR020472">
    <property type="entry name" value="WD40_PAC1"/>
</dbReference>
<dbReference type="SUPFAM" id="SSF50978">
    <property type="entry name" value="WD40 repeat-like"/>
    <property type="match status" value="1"/>
</dbReference>
<feature type="repeat" description="WD" evidence="9">
    <location>
        <begin position="1111"/>
        <end position="1145"/>
    </location>
</feature>
<dbReference type="Gene3D" id="3.30.200.20">
    <property type="entry name" value="Phosphorylase Kinase, domain 1"/>
    <property type="match status" value="1"/>
</dbReference>
<dbReference type="InterPro" id="IPR019775">
    <property type="entry name" value="WD40_repeat_CS"/>
</dbReference>
<dbReference type="SMART" id="SM00320">
    <property type="entry name" value="WD40"/>
    <property type="match status" value="16"/>
</dbReference>
<feature type="repeat" description="WD" evidence="9">
    <location>
        <begin position="539"/>
        <end position="572"/>
    </location>
</feature>
<dbReference type="EC" id="2.7.11.1" evidence="1"/>
<feature type="repeat" description="WD" evidence="9">
    <location>
        <begin position="705"/>
        <end position="746"/>
    </location>
</feature>
<dbReference type="InterPro" id="IPR008271">
    <property type="entry name" value="Ser/Thr_kinase_AS"/>
</dbReference>
<dbReference type="InterPro" id="IPR011047">
    <property type="entry name" value="Quinoprotein_ADH-like_sf"/>
</dbReference>
<dbReference type="InterPro" id="IPR050349">
    <property type="entry name" value="WD_LIS1/nudF_dynein_reg"/>
</dbReference>
<feature type="repeat" description="WD" evidence="9">
    <location>
        <begin position="838"/>
        <end position="872"/>
    </location>
</feature>
<feature type="repeat" description="WD" evidence="9">
    <location>
        <begin position="746"/>
        <end position="779"/>
    </location>
</feature>
<evidence type="ECO:0000256" key="3">
    <source>
        <dbReference type="ARBA" id="ARBA00022574"/>
    </source>
</evidence>
<dbReference type="Pfam" id="PF00069">
    <property type="entry name" value="Pkinase"/>
    <property type="match status" value="1"/>
</dbReference>
<dbReference type="CDD" id="cd00200">
    <property type="entry name" value="WD40"/>
    <property type="match status" value="2"/>
</dbReference>